<dbReference type="EMBL" id="UINC01082776">
    <property type="protein sequence ID" value="SVC27855.1"/>
    <property type="molecule type" value="Genomic_DNA"/>
</dbReference>
<reference evidence="2" key="1">
    <citation type="submission" date="2018-05" db="EMBL/GenBank/DDBJ databases">
        <authorList>
            <person name="Lanie J.A."/>
            <person name="Ng W.-L."/>
            <person name="Kazmierczak K.M."/>
            <person name="Andrzejewski T.M."/>
            <person name="Davidsen T.M."/>
            <person name="Wayne K.J."/>
            <person name="Tettelin H."/>
            <person name="Glass J.I."/>
            <person name="Rusch D."/>
            <person name="Podicherti R."/>
            <person name="Tsui H.-C.T."/>
            <person name="Winkler M.E."/>
        </authorList>
    </citation>
    <scope>NUCLEOTIDE SEQUENCE</scope>
</reference>
<organism evidence="2">
    <name type="scientific">marine metagenome</name>
    <dbReference type="NCBI Taxonomy" id="408172"/>
    <lineage>
        <taxon>unclassified sequences</taxon>
        <taxon>metagenomes</taxon>
        <taxon>ecological metagenomes</taxon>
    </lineage>
</organism>
<protein>
    <recommendedName>
        <fullName evidence="3">DAGKc domain-containing protein</fullName>
    </recommendedName>
</protein>
<dbReference type="AlphaFoldDB" id="A0A382KWA2"/>
<evidence type="ECO:0000256" key="1">
    <source>
        <dbReference type="SAM" id="MobiDB-lite"/>
    </source>
</evidence>
<feature type="region of interest" description="Disordered" evidence="1">
    <location>
        <begin position="19"/>
        <end position="43"/>
    </location>
</feature>
<sequence length="92" mass="10014">VAGQAVPLAQHHLAAGSWTGVHFHRPEPETTTMLGAEPRYGTRHPRYPQEAMKVLLIVNPSASSVTARTRIVIQKALSADHRLEVAATSRRG</sequence>
<feature type="non-terminal residue" evidence="2">
    <location>
        <position position="92"/>
    </location>
</feature>
<evidence type="ECO:0000313" key="2">
    <source>
        <dbReference type="EMBL" id="SVC27855.1"/>
    </source>
</evidence>
<evidence type="ECO:0008006" key="3">
    <source>
        <dbReference type="Google" id="ProtNLM"/>
    </source>
</evidence>
<feature type="non-terminal residue" evidence="2">
    <location>
        <position position="1"/>
    </location>
</feature>
<gene>
    <name evidence="2" type="ORF">METZ01_LOCUS280709</name>
</gene>
<proteinExistence type="predicted"/>
<name>A0A382KWA2_9ZZZZ</name>
<accession>A0A382KWA2</accession>